<proteinExistence type="predicted"/>
<accession>A0A6N4USX2</accession>
<dbReference type="AlphaFoldDB" id="A0A6N4USX2"/>
<sequence length="346" mass="38647">MCSETVVAIIPANKGRDMGNRANFVIVENGEWQLYYSHWAGCRMLDALAFGPEFALRYVKALEALPRTDWTCPLWSDGGAVIDVDRKRLLFFGDELMCDMPIRRAMFVVLIAMWPDYEVGWAYGGTHELASYVGADCKWDDDLRGPDLKLARKHGTGPCQVVSMIDTAGHLRLWPLWWGVSSARHGSGLMELLPGKGFARLRLGQIPVGGVHIDAGRRRIGVWYTDEPQNVFHRLPHLWAGWQTECWDDRYEEHAARCGGALRLPTLDLAEGVVSGRDWIHKRVFESFEDSPAGAILRIASLVSPLAPGLQVSAEAVTGAPARPTPAQWRRFEDACSRVSLYIESS</sequence>
<reference evidence="1 2" key="1">
    <citation type="journal article" date="2019" name="Emerg. Microbes Infect.">
        <title>Comprehensive subspecies identification of 175 nontuberculous mycobacteria species based on 7547 genomic profiles.</title>
        <authorList>
            <person name="Matsumoto Y."/>
            <person name="Kinjo T."/>
            <person name="Motooka D."/>
            <person name="Nabeya D."/>
            <person name="Jung N."/>
            <person name="Uechi K."/>
            <person name="Horii T."/>
            <person name="Iida T."/>
            <person name="Fujita J."/>
            <person name="Nakamura S."/>
        </authorList>
    </citation>
    <scope>NUCLEOTIDE SEQUENCE [LARGE SCALE GENOMIC DNA]</scope>
    <source>
        <strain evidence="1 2">JCM 12272</strain>
    </source>
</reference>
<organism evidence="1 2">
    <name type="scientific">Mycolicibacterium alvei</name>
    <dbReference type="NCBI Taxonomy" id="67081"/>
    <lineage>
        <taxon>Bacteria</taxon>
        <taxon>Bacillati</taxon>
        <taxon>Actinomycetota</taxon>
        <taxon>Actinomycetes</taxon>
        <taxon>Mycobacteriales</taxon>
        <taxon>Mycobacteriaceae</taxon>
        <taxon>Mycolicibacterium</taxon>
    </lineage>
</organism>
<dbReference type="KEGG" id="malv:MALV_17460"/>
<keyword evidence="2" id="KW-1185">Reference proteome</keyword>
<gene>
    <name evidence="1" type="ORF">MALV_17460</name>
</gene>
<evidence type="ECO:0000313" key="1">
    <source>
        <dbReference type="EMBL" id="BBX26621.1"/>
    </source>
</evidence>
<evidence type="ECO:0000313" key="2">
    <source>
        <dbReference type="Proteomes" id="UP000466906"/>
    </source>
</evidence>
<protein>
    <submittedName>
        <fullName evidence="1">Uncharacterized protein</fullName>
    </submittedName>
</protein>
<dbReference type="Proteomes" id="UP000466906">
    <property type="component" value="Chromosome"/>
</dbReference>
<name>A0A6N4USX2_9MYCO</name>
<dbReference type="EMBL" id="AP022565">
    <property type="protein sequence ID" value="BBX26621.1"/>
    <property type="molecule type" value="Genomic_DNA"/>
</dbReference>